<feature type="domain" description="DJ-1/PfpI" evidence="1">
    <location>
        <begin position="57"/>
        <end position="185"/>
    </location>
</feature>
<proteinExistence type="predicted"/>
<organism evidence="2 3">
    <name type="scientific">Plectosphaerella cucumerina</name>
    <dbReference type="NCBI Taxonomy" id="40658"/>
    <lineage>
        <taxon>Eukaryota</taxon>
        <taxon>Fungi</taxon>
        <taxon>Dikarya</taxon>
        <taxon>Ascomycota</taxon>
        <taxon>Pezizomycotina</taxon>
        <taxon>Sordariomycetes</taxon>
        <taxon>Hypocreomycetidae</taxon>
        <taxon>Glomerellales</taxon>
        <taxon>Plectosphaerellaceae</taxon>
        <taxon>Plectosphaerella</taxon>
    </lineage>
</organism>
<dbReference type="SUPFAM" id="SSF52317">
    <property type="entry name" value="Class I glutamine amidotransferase-like"/>
    <property type="match status" value="1"/>
</dbReference>
<dbReference type="InterPro" id="IPR002818">
    <property type="entry name" value="DJ-1/PfpI"/>
</dbReference>
<evidence type="ECO:0000313" key="3">
    <source>
        <dbReference type="Proteomes" id="UP000813385"/>
    </source>
</evidence>
<evidence type="ECO:0000259" key="1">
    <source>
        <dbReference type="Pfam" id="PF01965"/>
    </source>
</evidence>
<gene>
    <name evidence="2" type="ORF">B0T11DRAFT_4647</name>
</gene>
<dbReference type="AlphaFoldDB" id="A0A8K0TMC2"/>
<reference evidence="2" key="1">
    <citation type="journal article" date="2021" name="Nat. Commun.">
        <title>Genetic determinants of endophytism in the Arabidopsis root mycobiome.</title>
        <authorList>
            <person name="Mesny F."/>
            <person name="Miyauchi S."/>
            <person name="Thiergart T."/>
            <person name="Pickel B."/>
            <person name="Atanasova L."/>
            <person name="Karlsson M."/>
            <person name="Huettel B."/>
            <person name="Barry K.W."/>
            <person name="Haridas S."/>
            <person name="Chen C."/>
            <person name="Bauer D."/>
            <person name="Andreopoulos W."/>
            <person name="Pangilinan J."/>
            <person name="LaButti K."/>
            <person name="Riley R."/>
            <person name="Lipzen A."/>
            <person name="Clum A."/>
            <person name="Drula E."/>
            <person name="Henrissat B."/>
            <person name="Kohler A."/>
            <person name="Grigoriev I.V."/>
            <person name="Martin F.M."/>
            <person name="Hacquard S."/>
        </authorList>
    </citation>
    <scope>NUCLEOTIDE SEQUENCE</scope>
    <source>
        <strain evidence="2">MPI-CAGE-AT-0016</strain>
    </source>
</reference>
<keyword evidence="3" id="KW-1185">Reference proteome</keyword>
<dbReference type="Pfam" id="PF01965">
    <property type="entry name" value="DJ-1_PfpI"/>
    <property type="match status" value="1"/>
</dbReference>
<dbReference type="EMBL" id="JAGPXD010000001">
    <property type="protein sequence ID" value="KAH7374964.1"/>
    <property type="molecule type" value="Genomic_DNA"/>
</dbReference>
<comment type="caution">
    <text evidence="2">The sequence shown here is derived from an EMBL/GenBank/DDBJ whole genome shotgun (WGS) entry which is preliminary data.</text>
</comment>
<evidence type="ECO:0000313" key="2">
    <source>
        <dbReference type="EMBL" id="KAH7374964.1"/>
    </source>
</evidence>
<dbReference type="Gene3D" id="3.40.50.880">
    <property type="match status" value="1"/>
</dbReference>
<accession>A0A8K0TMC2</accession>
<keyword evidence="2" id="KW-0315">Glutamine amidotransferase</keyword>
<dbReference type="PANTHER" id="PTHR43130:SF7">
    <property type="entry name" value="DJ-1_PFPI DOMAIN-CONTAINING PROTEIN"/>
    <property type="match status" value="1"/>
</dbReference>
<dbReference type="PANTHER" id="PTHR43130">
    <property type="entry name" value="ARAC-FAMILY TRANSCRIPTIONAL REGULATOR"/>
    <property type="match status" value="1"/>
</dbReference>
<dbReference type="InterPro" id="IPR052158">
    <property type="entry name" value="INH-QAR"/>
</dbReference>
<dbReference type="InterPro" id="IPR029062">
    <property type="entry name" value="Class_I_gatase-like"/>
</dbReference>
<dbReference type="Proteomes" id="UP000813385">
    <property type="component" value="Unassembled WGS sequence"/>
</dbReference>
<protein>
    <submittedName>
        <fullName evidence="2">Class I glutamine amidotransferase-like protein</fullName>
    </submittedName>
</protein>
<sequence length="241" mass="26190">MSAPLNLYKPDRKIHLGVILLNSETEILDVAPIDLIHGLSKKFIDTFPPGALPAATAAQALDLEFHWVSETNTPCHLTSGIKLLPTDTFETCPPLDIVLMGAHSYGYVPTPAELAFIRTAHASSTAFLTICGGFMAPLQAGIFDGKTVTAPREMLGFLRAAHPGVEWLEKRWVRDGKLWTSGALLNGEDMVTAFALEHWGRGEGSLAQWLADLGAWPSRDVDYKDAAKPVALDMESVDLKV</sequence>
<name>A0A8K0TMC2_9PEZI</name>
<dbReference type="OrthoDB" id="543156at2759"/>